<evidence type="ECO:0000256" key="5">
    <source>
        <dbReference type="PIRSR" id="PIRSR001221-1"/>
    </source>
</evidence>
<evidence type="ECO:0000313" key="8">
    <source>
        <dbReference type="EMBL" id="KAK7694620.1"/>
    </source>
</evidence>
<evidence type="ECO:0000259" key="7">
    <source>
        <dbReference type="Pfam" id="PF01425"/>
    </source>
</evidence>
<keyword evidence="4" id="KW-0378">Hydrolase</keyword>
<gene>
    <name evidence="8" type="ORF">QCA50_001807</name>
</gene>
<dbReference type="GO" id="GO:0004040">
    <property type="term" value="F:amidase activity"/>
    <property type="evidence" value="ECO:0007669"/>
    <property type="project" value="UniProtKB-EC"/>
</dbReference>
<feature type="active site" description="Charge relay system" evidence="5">
    <location>
        <position position="211"/>
    </location>
</feature>
<dbReference type="EMBL" id="JASBNA010000002">
    <property type="protein sequence ID" value="KAK7694620.1"/>
    <property type="molecule type" value="Genomic_DNA"/>
</dbReference>
<feature type="binding site" evidence="6">
    <location>
        <position position="185"/>
    </location>
    <ligand>
        <name>substrate</name>
    </ligand>
</feature>
<protein>
    <recommendedName>
        <fullName evidence="3">amidase</fullName>
        <ecNumber evidence="3">3.5.1.4</ecNumber>
    </recommendedName>
</protein>
<dbReference type="SUPFAM" id="SSF75304">
    <property type="entry name" value="Amidase signature (AS) enzymes"/>
    <property type="match status" value="1"/>
</dbReference>
<dbReference type="EC" id="3.5.1.4" evidence="3"/>
<evidence type="ECO:0000256" key="3">
    <source>
        <dbReference type="ARBA" id="ARBA00012922"/>
    </source>
</evidence>
<dbReference type="PIRSF" id="PIRSF001221">
    <property type="entry name" value="Amidase_fungi"/>
    <property type="match status" value="1"/>
</dbReference>
<feature type="active site" description="Charge relay system" evidence="5">
    <location>
        <position position="136"/>
    </location>
</feature>
<organism evidence="8 9">
    <name type="scientific">Cerrena zonata</name>
    <dbReference type="NCBI Taxonomy" id="2478898"/>
    <lineage>
        <taxon>Eukaryota</taxon>
        <taxon>Fungi</taxon>
        <taxon>Dikarya</taxon>
        <taxon>Basidiomycota</taxon>
        <taxon>Agaricomycotina</taxon>
        <taxon>Agaricomycetes</taxon>
        <taxon>Polyporales</taxon>
        <taxon>Cerrenaceae</taxon>
        <taxon>Cerrena</taxon>
    </lineage>
</organism>
<dbReference type="Pfam" id="PF01425">
    <property type="entry name" value="Amidase"/>
    <property type="match status" value="1"/>
</dbReference>
<sequence length="561" mass="61629">MDKDNRTTWQETVANKRLRQQSCIPKEWVISLPLDKECKDIRNTVLTCGLLSPRELEITSVSDVGLLLDKLASAEWSAVEVTTAFSKRAIIAHQLTNCLTEIFIEEALERASQLDDFLRQNGRVVGPLHGLPISLKDQFCVSGHESSMGYVSWLHKLAKNDSAVVKLLRASGAIFYVKTNIPQTLMWGETFNNVFGRTLNPYNLSFTPGGSSGGEAALLALHGSVLGVGTDIGGSIRNPAHFCGIYGFKPSANRVPTYGIVNSLDGQDAIASVAGPMSTSLSGIKVFMQAILSARPWRIDPNVINKPWDTDGYALKQYGEGRKLCFGVVWDDGIIKPQPPVMRALHTAKTALEKAGHSVIDWTPHKHAELIANARAVFLADGGADYADALTSGEPLIHSMKPDADPNQVPEFRRPRDPLTAYQLWQLHKQRRELRKEYFEVWERSIDSTDTGRPVDALICPVSPYAAVPHGEKKSAVYTIIWNTLDCPSLVLPITEVNAELDVSVPAHEFRGADDEAVYKLYDPQLFHGLPVGVQIVGYRGEEEATIAIAELVEAALKASI</sequence>
<accession>A0AAW0GN65</accession>
<evidence type="ECO:0000256" key="4">
    <source>
        <dbReference type="ARBA" id="ARBA00022801"/>
    </source>
</evidence>
<dbReference type="PROSITE" id="PS00571">
    <property type="entry name" value="AMIDASES"/>
    <property type="match status" value="1"/>
</dbReference>
<feature type="binding site" evidence="6">
    <location>
        <begin position="232"/>
        <end position="235"/>
    </location>
    <ligand>
        <name>substrate</name>
    </ligand>
</feature>
<evidence type="ECO:0000313" key="9">
    <source>
        <dbReference type="Proteomes" id="UP001385951"/>
    </source>
</evidence>
<feature type="domain" description="Amidase" evidence="7">
    <location>
        <begin position="80"/>
        <end position="546"/>
    </location>
</feature>
<comment type="caution">
    <text evidence="8">The sequence shown here is derived from an EMBL/GenBank/DDBJ whole genome shotgun (WGS) entry which is preliminary data.</text>
</comment>
<name>A0AAW0GN65_9APHY</name>
<comment type="similarity">
    <text evidence="2">Belongs to the amidase family.</text>
</comment>
<reference evidence="8 9" key="1">
    <citation type="submission" date="2022-09" db="EMBL/GenBank/DDBJ databases">
        <authorList>
            <person name="Palmer J.M."/>
        </authorList>
    </citation>
    <scope>NUCLEOTIDE SEQUENCE [LARGE SCALE GENOMIC DNA]</scope>
    <source>
        <strain evidence="8 9">DSM 7382</strain>
    </source>
</reference>
<dbReference type="InterPro" id="IPR036928">
    <property type="entry name" value="AS_sf"/>
</dbReference>
<comment type="catalytic activity">
    <reaction evidence="1">
        <text>a monocarboxylic acid amide + H2O = a monocarboxylate + NH4(+)</text>
        <dbReference type="Rhea" id="RHEA:12020"/>
        <dbReference type="ChEBI" id="CHEBI:15377"/>
        <dbReference type="ChEBI" id="CHEBI:28938"/>
        <dbReference type="ChEBI" id="CHEBI:35757"/>
        <dbReference type="ChEBI" id="CHEBI:83628"/>
        <dbReference type="EC" id="3.5.1.4"/>
    </reaction>
</comment>
<dbReference type="AlphaFoldDB" id="A0AAW0GN65"/>
<dbReference type="InterPro" id="IPR020556">
    <property type="entry name" value="Amidase_CS"/>
</dbReference>
<evidence type="ECO:0000256" key="6">
    <source>
        <dbReference type="PIRSR" id="PIRSR001221-2"/>
    </source>
</evidence>
<dbReference type="PANTHER" id="PTHR46072">
    <property type="entry name" value="AMIDASE-RELATED-RELATED"/>
    <property type="match status" value="1"/>
</dbReference>
<evidence type="ECO:0000256" key="1">
    <source>
        <dbReference type="ARBA" id="ARBA00001311"/>
    </source>
</evidence>
<evidence type="ECO:0000256" key="2">
    <source>
        <dbReference type="ARBA" id="ARBA00009199"/>
    </source>
</evidence>
<dbReference type="InterPro" id="IPR023631">
    <property type="entry name" value="Amidase_dom"/>
</dbReference>
<dbReference type="Proteomes" id="UP001385951">
    <property type="component" value="Unassembled WGS sequence"/>
</dbReference>
<keyword evidence="9" id="KW-1185">Reference proteome</keyword>
<feature type="binding site" evidence="6">
    <location>
        <position position="211"/>
    </location>
    <ligand>
        <name>substrate</name>
    </ligand>
</feature>
<dbReference type="PANTHER" id="PTHR46072:SF2">
    <property type="entry name" value="AMIDASE (EUROFUNG)"/>
    <property type="match status" value="1"/>
</dbReference>
<feature type="active site" description="Acyl-ester intermediate" evidence="5">
    <location>
        <position position="235"/>
    </location>
</feature>
<proteinExistence type="inferred from homology"/>
<dbReference type="Gene3D" id="3.90.1300.10">
    <property type="entry name" value="Amidase signature (AS) domain"/>
    <property type="match status" value="1"/>
</dbReference>